<feature type="transmembrane region" description="Helical" evidence="1">
    <location>
        <begin position="6"/>
        <end position="27"/>
    </location>
</feature>
<dbReference type="EMBL" id="OCNJ01000007">
    <property type="protein sequence ID" value="SOD98083.1"/>
    <property type="molecule type" value="Genomic_DNA"/>
</dbReference>
<keyword evidence="1" id="KW-0472">Membrane</keyword>
<accession>A0A286GRC3</accession>
<keyword evidence="1" id="KW-0812">Transmembrane</keyword>
<keyword evidence="1" id="KW-1133">Transmembrane helix</keyword>
<dbReference type="AlphaFoldDB" id="A0A286GRC3"/>
<feature type="transmembrane region" description="Helical" evidence="1">
    <location>
        <begin position="39"/>
        <end position="59"/>
    </location>
</feature>
<evidence type="ECO:0000313" key="3">
    <source>
        <dbReference type="Proteomes" id="UP000219621"/>
    </source>
</evidence>
<dbReference type="RefSeq" id="WP_097280284.1">
    <property type="nucleotide sequence ID" value="NZ_OCNJ01000007.1"/>
</dbReference>
<organism evidence="2 3">
    <name type="scientific">Caenispirillum bisanense</name>
    <dbReference type="NCBI Taxonomy" id="414052"/>
    <lineage>
        <taxon>Bacteria</taxon>
        <taxon>Pseudomonadati</taxon>
        <taxon>Pseudomonadota</taxon>
        <taxon>Alphaproteobacteria</taxon>
        <taxon>Rhodospirillales</taxon>
        <taxon>Novispirillaceae</taxon>
        <taxon>Caenispirillum</taxon>
    </lineage>
</organism>
<proteinExistence type="predicted"/>
<dbReference type="OrthoDB" id="9896186at2"/>
<reference evidence="2 3" key="1">
    <citation type="submission" date="2017-09" db="EMBL/GenBank/DDBJ databases">
        <authorList>
            <person name="Ehlers B."/>
            <person name="Leendertz F.H."/>
        </authorList>
    </citation>
    <scope>NUCLEOTIDE SEQUENCE [LARGE SCALE GENOMIC DNA]</scope>
    <source>
        <strain evidence="2 3">USBA 140</strain>
    </source>
</reference>
<evidence type="ECO:0000313" key="2">
    <source>
        <dbReference type="EMBL" id="SOD98083.1"/>
    </source>
</evidence>
<sequence length="61" mass="6767">MDLMLYALKFGILFAVASAAIWGLSAFRADRHDEKTNHLRGWFLVAIMTVAAIAVAFLGHF</sequence>
<dbReference type="Proteomes" id="UP000219621">
    <property type="component" value="Unassembled WGS sequence"/>
</dbReference>
<keyword evidence="3" id="KW-1185">Reference proteome</keyword>
<protein>
    <submittedName>
        <fullName evidence="2">Uncharacterized protein</fullName>
    </submittedName>
</protein>
<name>A0A286GRC3_9PROT</name>
<evidence type="ECO:0000256" key="1">
    <source>
        <dbReference type="SAM" id="Phobius"/>
    </source>
</evidence>
<gene>
    <name evidence="2" type="ORF">SAMN05421508_107184</name>
</gene>